<dbReference type="PANTHER" id="PTHR21411:SF0">
    <property type="entry name" value="REGULATORY PROTEIN ZESTE"/>
    <property type="match status" value="1"/>
</dbReference>
<reference evidence="2 3" key="1">
    <citation type="journal article" date="2013" name="Nature">
        <title>Insights into bilaterian evolution from three spiralian genomes.</title>
        <authorList>
            <person name="Simakov O."/>
            <person name="Marletaz F."/>
            <person name="Cho S.J."/>
            <person name="Edsinger-Gonzales E."/>
            <person name="Havlak P."/>
            <person name="Hellsten U."/>
            <person name="Kuo D.H."/>
            <person name="Larsson T."/>
            <person name="Lv J."/>
            <person name="Arendt D."/>
            <person name="Savage R."/>
            <person name="Osoegawa K."/>
            <person name="de Jong P."/>
            <person name="Grimwood J."/>
            <person name="Chapman J.A."/>
            <person name="Shapiro H."/>
            <person name="Aerts A."/>
            <person name="Otillar R.P."/>
            <person name="Terry A.Y."/>
            <person name="Boore J.L."/>
            <person name="Grigoriev I.V."/>
            <person name="Lindberg D.R."/>
            <person name="Seaver E.C."/>
            <person name="Weisblat D.A."/>
            <person name="Putnam N.H."/>
            <person name="Rokhsar D.S."/>
        </authorList>
    </citation>
    <scope>NUCLEOTIDE SEQUENCE [LARGE SCALE GENOMIC DNA]</scope>
</reference>
<feature type="region of interest" description="Disordered" evidence="1">
    <location>
        <begin position="131"/>
        <end position="160"/>
    </location>
</feature>
<protein>
    <recommendedName>
        <fullName evidence="4">BEN domain-containing protein</fullName>
    </recommendedName>
</protein>
<feature type="compositionally biased region" description="Basic and acidic residues" evidence="1">
    <location>
        <begin position="1"/>
        <end position="39"/>
    </location>
</feature>
<organism evidence="2 3">
    <name type="scientific">Lottia gigantea</name>
    <name type="common">Giant owl limpet</name>
    <dbReference type="NCBI Taxonomy" id="225164"/>
    <lineage>
        <taxon>Eukaryota</taxon>
        <taxon>Metazoa</taxon>
        <taxon>Spiralia</taxon>
        <taxon>Lophotrochozoa</taxon>
        <taxon>Mollusca</taxon>
        <taxon>Gastropoda</taxon>
        <taxon>Patellogastropoda</taxon>
        <taxon>Lottioidea</taxon>
        <taxon>Lottiidae</taxon>
        <taxon>Lottia</taxon>
    </lineage>
</organism>
<keyword evidence="3" id="KW-1185">Reference proteome</keyword>
<dbReference type="PANTHER" id="PTHR21411">
    <property type="entry name" value="APONTIC"/>
    <property type="match status" value="1"/>
</dbReference>
<proteinExistence type="predicted"/>
<evidence type="ECO:0000313" key="2">
    <source>
        <dbReference type="EMBL" id="ESO94774.1"/>
    </source>
</evidence>
<dbReference type="GeneID" id="20248852"/>
<dbReference type="STRING" id="225164.V4C026"/>
<dbReference type="CTD" id="20248852"/>
<gene>
    <name evidence="2" type="ORF">LOTGIDRAFT_232250</name>
</gene>
<feature type="region of interest" description="Disordered" evidence="1">
    <location>
        <begin position="1"/>
        <end position="45"/>
    </location>
</feature>
<dbReference type="OMA" id="CSKETHQ"/>
<dbReference type="OrthoDB" id="6120382at2759"/>
<dbReference type="Proteomes" id="UP000030746">
    <property type="component" value="Unassembled WGS sequence"/>
</dbReference>
<feature type="compositionally biased region" description="Basic and acidic residues" evidence="1">
    <location>
        <begin position="131"/>
        <end position="147"/>
    </location>
</feature>
<evidence type="ECO:0000256" key="1">
    <source>
        <dbReference type="SAM" id="MobiDB-lite"/>
    </source>
</evidence>
<dbReference type="EMBL" id="KB201750">
    <property type="protein sequence ID" value="ESO94774.1"/>
    <property type="molecule type" value="Genomic_DNA"/>
</dbReference>
<evidence type="ECO:0000313" key="3">
    <source>
        <dbReference type="Proteomes" id="UP000030746"/>
    </source>
</evidence>
<dbReference type="RefSeq" id="XP_009054515.1">
    <property type="nucleotide sequence ID" value="XM_009056267.1"/>
</dbReference>
<dbReference type="KEGG" id="lgi:LOTGIDRAFT_232250"/>
<accession>V4C026</accession>
<dbReference type="AlphaFoldDB" id="V4C026"/>
<feature type="compositionally biased region" description="Polar residues" evidence="1">
    <location>
        <begin position="148"/>
        <end position="159"/>
    </location>
</feature>
<sequence>MVHGQARSDIRNLKEMCRRMKDQAKKEISSHQRETRKTGGGDPPKVLSPLAVLMKNLIPNEFIQRINPFDDDFDLACGSQRRVVSPVTQVSDDDNSNNATVKRVNEESVDTIYNIDDSDNVFDIDVESQIEDKNDRKETECPVEKRSSFGSDNSISASKTPKMDIEGTILKFSSEEHQLKMDIMNKEHRAKMDLFNLEKKVAESLLRKLTSSEYSTNTCDKRFKLQWSKGSQDFMVRKVKDPKDFTFREELMEATLSRLVQGTVPKDGAKPVPEQAMRSIGKKEKPNKLEAIQNHVTRFHRIC</sequence>
<name>V4C026_LOTGI</name>
<evidence type="ECO:0008006" key="4">
    <source>
        <dbReference type="Google" id="ProtNLM"/>
    </source>
</evidence>
<dbReference type="HOGENOM" id="CLU_919153_0_0_1"/>